<organism evidence="1 2">
    <name type="scientific">Ancylostoma ceylanicum</name>
    <dbReference type="NCBI Taxonomy" id="53326"/>
    <lineage>
        <taxon>Eukaryota</taxon>
        <taxon>Metazoa</taxon>
        <taxon>Ecdysozoa</taxon>
        <taxon>Nematoda</taxon>
        <taxon>Chromadorea</taxon>
        <taxon>Rhabditida</taxon>
        <taxon>Rhabditina</taxon>
        <taxon>Rhabditomorpha</taxon>
        <taxon>Strongyloidea</taxon>
        <taxon>Ancylostomatidae</taxon>
        <taxon>Ancylostomatinae</taxon>
        <taxon>Ancylostoma</taxon>
    </lineage>
</organism>
<dbReference type="InterPro" id="IPR001888">
    <property type="entry name" value="Transposase_1"/>
</dbReference>
<dbReference type="GO" id="GO:0003676">
    <property type="term" value="F:nucleic acid binding"/>
    <property type="evidence" value="ECO:0007669"/>
    <property type="project" value="InterPro"/>
</dbReference>
<reference evidence="2" key="1">
    <citation type="journal article" date="2015" name="Nat. Genet.">
        <title>The genome and transcriptome of the zoonotic hookworm Ancylostoma ceylanicum identify infection-specific gene families.</title>
        <authorList>
            <person name="Schwarz E.M."/>
            <person name="Hu Y."/>
            <person name="Antoshechkin I."/>
            <person name="Miller M.M."/>
            <person name="Sternberg P.W."/>
            <person name="Aroian R.V."/>
        </authorList>
    </citation>
    <scope>NUCLEOTIDE SEQUENCE</scope>
    <source>
        <strain evidence="2">HY135</strain>
    </source>
</reference>
<accession>A0A016UG97</accession>
<dbReference type="InterPro" id="IPR036397">
    <property type="entry name" value="RNaseH_sf"/>
</dbReference>
<dbReference type="PANTHER" id="PTHR46060">
    <property type="entry name" value="MARINER MOS1 TRANSPOSASE-LIKE PROTEIN"/>
    <property type="match status" value="1"/>
</dbReference>
<dbReference type="Gene3D" id="3.30.420.10">
    <property type="entry name" value="Ribonuclease H-like superfamily/Ribonuclease H"/>
    <property type="match status" value="1"/>
</dbReference>
<dbReference type="OrthoDB" id="5862706at2759"/>
<name>A0A016UG97_9BILA</name>
<dbReference type="AlphaFoldDB" id="A0A016UG97"/>
<dbReference type="Pfam" id="PF01359">
    <property type="entry name" value="Transposase_1"/>
    <property type="match status" value="1"/>
</dbReference>
<dbReference type="STRING" id="53326.A0A016UG97"/>
<dbReference type="Proteomes" id="UP000024635">
    <property type="component" value="Unassembled WGS sequence"/>
</dbReference>
<sequence length="180" mass="20319">MVEDSSILDAVKGDPEVSTRSHATRLRCTHPTVLTRTQALGYRKVLTRWISHVLTDAMRFTRVSTCQSLPLRPQRKEFLEDLIAGDESWVLYDSNAHRAVWLSRGEDQPTQAKSDLHSKKCLLCCFRDSRGMLYYELLPQGHTVTGTVYANELQKLADAARQDGRDELLPTCSTITPGPM</sequence>
<dbReference type="PANTHER" id="PTHR46060:SF1">
    <property type="entry name" value="MARINER MOS1 TRANSPOSASE-LIKE PROTEIN"/>
    <property type="match status" value="1"/>
</dbReference>
<keyword evidence="2" id="KW-1185">Reference proteome</keyword>
<proteinExistence type="predicted"/>
<dbReference type="EMBL" id="JARK01001379">
    <property type="protein sequence ID" value="EYC13608.1"/>
    <property type="molecule type" value="Genomic_DNA"/>
</dbReference>
<gene>
    <name evidence="1" type="primary">Acey_s0043.g812</name>
    <name evidence="1" type="ORF">Y032_0043g812</name>
</gene>
<evidence type="ECO:0000313" key="1">
    <source>
        <dbReference type="EMBL" id="EYC13608.1"/>
    </source>
</evidence>
<protein>
    <submittedName>
        <fullName evidence="1">Uncharacterized protein</fullName>
    </submittedName>
</protein>
<comment type="caution">
    <text evidence="1">The sequence shown here is derived from an EMBL/GenBank/DDBJ whole genome shotgun (WGS) entry which is preliminary data.</text>
</comment>
<evidence type="ECO:0000313" key="2">
    <source>
        <dbReference type="Proteomes" id="UP000024635"/>
    </source>
</evidence>
<dbReference type="InterPro" id="IPR052709">
    <property type="entry name" value="Transposase-MT_Hybrid"/>
</dbReference>